<dbReference type="AlphaFoldDB" id="A0ABD5XVZ9"/>
<dbReference type="GeneID" id="78819539"/>
<sequence length="172" mass="18078">MTRIREGRPGDLPALRAIQEAVLAEPWQELLTVAVDGPPTLLVATEPAAERGEAATSDSVAANDGTTTSAGPATPVGYALAVTDGGDAGYLAELAVAPGSQGAGHGSALVDALVERLREAGVGELRVTVREVDERAREFYGDRGFERRERIADHYETGDGLLLVRELEGENE</sequence>
<reference evidence="5 6" key="1">
    <citation type="journal article" date="2019" name="Int. J. Syst. Evol. Microbiol.">
        <title>The Global Catalogue of Microorganisms (GCM) 10K type strain sequencing project: providing services to taxonomists for standard genome sequencing and annotation.</title>
        <authorList>
            <consortium name="The Broad Institute Genomics Platform"/>
            <consortium name="The Broad Institute Genome Sequencing Center for Infectious Disease"/>
            <person name="Wu L."/>
            <person name="Ma J."/>
        </authorList>
    </citation>
    <scope>NUCLEOTIDE SEQUENCE [LARGE SCALE GENOMIC DNA]</scope>
    <source>
        <strain evidence="5 6">XZYJT29</strain>
    </source>
</reference>
<name>A0ABD5XVZ9_9EURY</name>
<dbReference type="CDD" id="cd04301">
    <property type="entry name" value="NAT_SF"/>
    <property type="match status" value="1"/>
</dbReference>
<dbReference type="RefSeq" id="WP_274324882.1">
    <property type="nucleotide sequence ID" value="NZ_CP118158.1"/>
</dbReference>
<dbReference type="InterPro" id="IPR050832">
    <property type="entry name" value="Bact_Acetyltransf"/>
</dbReference>
<feature type="compositionally biased region" description="Polar residues" evidence="3">
    <location>
        <begin position="56"/>
        <end position="71"/>
    </location>
</feature>
<proteinExistence type="predicted"/>
<evidence type="ECO:0000256" key="3">
    <source>
        <dbReference type="SAM" id="MobiDB-lite"/>
    </source>
</evidence>
<keyword evidence="2 5" id="KW-0012">Acyltransferase</keyword>
<dbReference type="EC" id="2.3.1.-" evidence="5"/>
<protein>
    <submittedName>
        <fullName evidence="5">GNAT family N-acetyltransferase</fullName>
        <ecNumber evidence="5">2.3.1.-</ecNumber>
    </submittedName>
</protein>
<dbReference type="InterPro" id="IPR016181">
    <property type="entry name" value="Acyl_CoA_acyltransferase"/>
</dbReference>
<feature type="region of interest" description="Disordered" evidence="3">
    <location>
        <begin position="49"/>
        <end position="75"/>
    </location>
</feature>
<accession>A0ABD5XVZ9</accession>
<evidence type="ECO:0000259" key="4">
    <source>
        <dbReference type="PROSITE" id="PS51186"/>
    </source>
</evidence>
<dbReference type="InterPro" id="IPR000182">
    <property type="entry name" value="GNAT_dom"/>
</dbReference>
<evidence type="ECO:0000313" key="6">
    <source>
        <dbReference type="Proteomes" id="UP001596432"/>
    </source>
</evidence>
<organism evidence="5 6">
    <name type="scientific">Halosimplex aquaticum</name>
    <dbReference type="NCBI Taxonomy" id="3026162"/>
    <lineage>
        <taxon>Archaea</taxon>
        <taxon>Methanobacteriati</taxon>
        <taxon>Methanobacteriota</taxon>
        <taxon>Stenosarchaea group</taxon>
        <taxon>Halobacteria</taxon>
        <taxon>Halobacteriales</taxon>
        <taxon>Haloarculaceae</taxon>
        <taxon>Halosimplex</taxon>
    </lineage>
</organism>
<evidence type="ECO:0000256" key="2">
    <source>
        <dbReference type="ARBA" id="ARBA00023315"/>
    </source>
</evidence>
<evidence type="ECO:0000313" key="5">
    <source>
        <dbReference type="EMBL" id="MFC7139287.1"/>
    </source>
</evidence>
<dbReference type="EMBL" id="JBHTAS010000001">
    <property type="protein sequence ID" value="MFC7139287.1"/>
    <property type="molecule type" value="Genomic_DNA"/>
</dbReference>
<dbReference type="PROSITE" id="PS51186">
    <property type="entry name" value="GNAT"/>
    <property type="match status" value="1"/>
</dbReference>
<dbReference type="SUPFAM" id="SSF55729">
    <property type="entry name" value="Acyl-CoA N-acyltransferases (Nat)"/>
    <property type="match status" value="1"/>
</dbReference>
<comment type="caution">
    <text evidence="5">The sequence shown here is derived from an EMBL/GenBank/DDBJ whole genome shotgun (WGS) entry which is preliminary data.</text>
</comment>
<keyword evidence="6" id="KW-1185">Reference proteome</keyword>
<dbReference type="GO" id="GO:0016746">
    <property type="term" value="F:acyltransferase activity"/>
    <property type="evidence" value="ECO:0007669"/>
    <property type="project" value="UniProtKB-KW"/>
</dbReference>
<keyword evidence="1 5" id="KW-0808">Transferase</keyword>
<feature type="domain" description="N-acetyltransferase" evidence="4">
    <location>
        <begin position="2"/>
        <end position="168"/>
    </location>
</feature>
<dbReference type="Pfam" id="PF00583">
    <property type="entry name" value="Acetyltransf_1"/>
    <property type="match status" value="1"/>
</dbReference>
<evidence type="ECO:0000256" key="1">
    <source>
        <dbReference type="ARBA" id="ARBA00022679"/>
    </source>
</evidence>
<gene>
    <name evidence="5" type="ORF">ACFQMA_05470</name>
</gene>
<dbReference type="PANTHER" id="PTHR43877">
    <property type="entry name" value="AMINOALKYLPHOSPHONATE N-ACETYLTRANSFERASE-RELATED-RELATED"/>
    <property type="match status" value="1"/>
</dbReference>
<dbReference type="Gene3D" id="3.40.630.30">
    <property type="match status" value="1"/>
</dbReference>
<dbReference type="Proteomes" id="UP001596432">
    <property type="component" value="Unassembled WGS sequence"/>
</dbReference>